<keyword evidence="2" id="KW-0378">Hydrolase</keyword>
<keyword evidence="1" id="KW-0812">Transmembrane</keyword>
<proteinExistence type="predicted"/>
<protein>
    <submittedName>
        <fullName evidence="2">Glycoside hydrolase family 16</fullName>
    </submittedName>
</protein>
<feature type="transmembrane region" description="Helical" evidence="1">
    <location>
        <begin position="407"/>
        <end position="427"/>
    </location>
</feature>
<accession>A0A3M7MII8</accession>
<feature type="transmembrane region" description="Helical" evidence="1">
    <location>
        <begin position="313"/>
        <end position="335"/>
    </location>
</feature>
<feature type="transmembrane region" description="Helical" evidence="1">
    <location>
        <begin position="77"/>
        <end position="97"/>
    </location>
</feature>
<keyword evidence="3" id="KW-1185">Reference proteome</keyword>
<feature type="transmembrane region" description="Helical" evidence="1">
    <location>
        <begin position="159"/>
        <end position="180"/>
    </location>
</feature>
<sequence length="479" mass="54095">MNCIKHRALLLKSARVFLFNPSSFDCYPRLTCEQGIMASTIKSTLKPSRLAMFSSAATTPMTNVALDQNHLVGLRGLLVFQSFLFIFFQAFLPGAVIDSRNLHGPAYQTGLRKSISVILANGPLIYGWIIFLSARTICLPYLSNKSRQVCASSVFRRSIRLWIPTFVAYSLAAAAFSTTSTDYISEFLISTNNVSTIAPLRMRNFLIYFNSLFELFWVNKDYASQAANLAFPSGTLWIISILFQQSYTVYMTMVIVPSTRVSWRVKAMVTFIAAAWWVQSWAWYSVTGLLIADAVLNMDFALRSRRGLQMGTFTLPIWPLYATMVVTGVLLQFLFVSAKPSMRDDELYGHTALYEDGFLNKNMDASQPMARVDNYLIILGASLLIETFEWPRGLLRRRFFVAMGRRSFSWFLMQSLVVYTVGIILYMQMANTGSNTAMSAFVAFVVCLPLTALLSEVFYRVVDIPSIVVARSFWAFMTT</sequence>
<feature type="transmembrane region" description="Helical" evidence="1">
    <location>
        <begin position="117"/>
        <end position="138"/>
    </location>
</feature>
<dbReference type="AlphaFoldDB" id="A0A3M7MII8"/>
<name>A0A3M7MII8_9PLEO</name>
<dbReference type="Proteomes" id="UP000265663">
    <property type="component" value="Unassembled WGS sequence"/>
</dbReference>
<dbReference type="EMBL" id="KE747843">
    <property type="protein sequence ID" value="RMZ74164.1"/>
    <property type="molecule type" value="Genomic_DNA"/>
</dbReference>
<organism evidence="2 3">
    <name type="scientific">Pyrenophora seminiperda CCB06</name>
    <dbReference type="NCBI Taxonomy" id="1302712"/>
    <lineage>
        <taxon>Eukaryota</taxon>
        <taxon>Fungi</taxon>
        <taxon>Dikarya</taxon>
        <taxon>Ascomycota</taxon>
        <taxon>Pezizomycotina</taxon>
        <taxon>Dothideomycetes</taxon>
        <taxon>Pleosporomycetidae</taxon>
        <taxon>Pleosporales</taxon>
        <taxon>Pleosporineae</taxon>
        <taxon>Pleosporaceae</taxon>
        <taxon>Pyrenophora</taxon>
    </lineage>
</organism>
<dbReference type="GO" id="GO:0016787">
    <property type="term" value="F:hydrolase activity"/>
    <property type="evidence" value="ECO:0007669"/>
    <property type="project" value="UniProtKB-KW"/>
</dbReference>
<dbReference type="OrthoDB" id="3363151at2759"/>
<gene>
    <name evidence="2" type="ORF">GMOD_00005025</name>
</gene>
<keyword evidence="1" id="KW-1133">Transmembrane helix</keyword>
<feature type="transmembrane region" description="Helical" evidence="1">
    <location>
        <begin position="439"/>
        <end position="462"/>
    </location>
</feature>
<evidence type="ECO:0000313" key="2">
    <source>
        <dbReference type="EMBL" id="RMZ74164.1"/>
    </source>
</evidence>
<keyword evidence="1" id="KW-0472">Membrane</keyword>
<feature type="transmembrane region" description="Helical" evidence="1">
    <location>
        <begin position="267"/>
        <end position="292"/>
    </location>
</feature>
<reference evidence="2 3" key="1">
    <citation type="journal article" date="2014" name="PLoS ONE">
        <title>De novo Genome Assembly of the Fungal Plant Pathogen Pyrenophora semeniperda.</title>
        <authorList>
            <person name="Soliai M.M."/>
            <person name="Meyer S.E."/>
            <person name="Udall J.A."/>
            <person name="Elzinga D.E."/>
            <person name="Hermansen R.A."/>
            <person name="Bodily P.M."/>
            <person name="Hart A.A."/>
            <person name="Coleman C.E."/>
        </authorList>
    </citation>
    <scope>NUCLEOTIDE SEQUENCE [LARGE SCALE GENOMIC DNA]</scope>
    <source>
        <strain evidence="2 3">CCB06</strain>
        <tissue evidence="2">Mycelium</tissue>
    </source>
</reference>
<evidence type="ECO:0000313" key="3">
    <source>
        <dbReference type="Proteomes" id="UP000265663"/>
    </source>
</evidence>
<feature type="transmembrane region" description="Helical" evidence="1">
    <location>
        <begin position="229"/>
        <end position="247"/>
    </location>
</feature>
<evidence type="ECO:0000256" key="1">
    <source>
        <dbReference type="SAM" id="Phobius"/>
    </source>
</evidence>